<comment type="caution">
    <text evidence="3">The sequence shown here is derived from an EMBL/GenBank/DDBJ whole genome shotgun (WGS) entry which is preliminary data.</text>
</comment>
<feature type="binding site" evidence="2">
    <location>
        <position position="29"/>
    </location>
    <ligand>
        <name>substrate</name>
    </ligand>
</feature>
<feature type="binding site" evidence="2">
    <location>
        <position position="65"/>
    </location>
    <ligand>
        <name>substrate</name>
    </ligand>
</feature>
<comment type="similarity">
    <text evidence="2">Belongs to the UPP synthase family.</text>
</comment>
<dbReference type="AlphaFoldDB" id="A0A9D1MLA7"/>
<comment type="subunit">
    <text evidence="2">Homodimer.</text>
</comment>
<feature type="binding site" evidence="2">
    <location>
        <begin position="183"/>
        <end position="185"/>
    </location>
    <ligand>
        <name>substrate</name>
    </ligand>
</feature>
<dbReference type="Pfam" id="PF01255">
    <property type="entry name" value="Prenyltransf"/>
    <property type="match status" value="1"/>
</dbReference>
<feature type="binding site" evidence="2">
    <location>
        <position position="33"/>
    </location>
    <ligand>
        <name>substrate</name>
    </ligand>
</feature>
<gene>
    <name evidence="3" type="primary">uppS</name>
    <name evidence="3" type="ORF">IAB07_00220</name>
</gene>
<sequence length="230" mass="26405">MQEERKIPTHIAFIMDGNGRWAKRRLMPRKFGHKMGVEALKRVIDACEKAGVKEVSFYALSTENWSRPKDEIDALLDMVKKFADDELQKYVEKNYRVRFMGELHRLPEVTRTALEKIARASAGNTGIVVNIGLNYGGRDEIVRAVNKLIEEKKPVTVESLNLALDTAGMNDPDVIVRSAGEKRLSNFMLWQSAYSEFVYIDDFWPDFDAATVERIIAEYSKRQRRFGALQ</sequence>
<feature type="binding site" evidence="2">
    <location>
        <begin position="17"/>
        <end position="20"/>
    </location>
    <ligand>
        <name>substrate</name>
    </ligand>
</feature>
<dbReference type="EMBL" id="DVNJ01000001">
    <property type="protein sequence ID" value="HIU62178.1"/>
    <property type="molecule type" value="Genomic_DNA"/>
</dbReference>
<comment type="cofactor">
    <cofactor evidence="2">
        <name>Mg(2+)</name>
        <dbReference type="ChEBI" id="CHEBI:18420"/>
    </cofactor>
    <text evidence="2">Binds 2 magnesium ions per subunit.</text>
</comment>
<keyword evidence="1 2" id="KW-0808">Transferase</keyword>
<dbReference type="GO" id="GO:0008834">
    <property type="term" value="F:ditrans,polycis-undecaprenyl-diphosphate synthase [(2E,6E)-farnesyl-diphosphate specific] activity"/>
    <property type="evidence" value="ECO:0007669"/>
    <property type="project" value="TreeGrafter"/>
</dbReference>
<dbReference type="NCBIfam" id="TIGR00055">
    <property type="entry name" value="uppS"/>
    <property type="match status" value="1"/>
</dbReference>
<keyword evidence="2" id="KW-0460">Magnesium</keyword>
<feature type="binding site" evidence="2">
    <location>
        <begin position="61"/>
        <end position="63"/>
    </location>
    <ligand>
        <name>substrate</name>
    </ligand>
</feature>
<dbReference type="GO" id="GO:0030145">
    <property type="term" value="F:manganese ion binding"/>
    <property type="evidence" value="ECO:0007669"/>
    <property type="project" value="TreeGrafter"/>
</dbReference>
<feature type="binding site" evidence="2">
    <location>
        <position position="67"/>
    </location>
    <ligand>
        <name>substrate</name>
    </ligand>
</feature>
<dbReference type="SUPFAM" id="SSF64005">
    <property type="entry name" value="Undecaprenyl diphosphate synthase"/>
    <property type="match status" value="1"/>
</dbReference>
<feature type="active site" description="Proton acceptor" evidence="2">
    <location>
        <position position="64"/>
    </location>
</feature>
<dbReference type="InterPro" id="IPR018520">
    <property type="entry name" value="UPP_synth-like_CS"/>
</dbReference>
<dbReference type="PANTHER" id="PTHR10291">
    <property type="entry name" value="DEHYDRODOLICHYL DIPHOSPHATE SYNTHASE FAMILY MEMBER"/>
    <property type="match status" value="1"/>
</dbReference>
<reference evidence="3" key="1">
    <citation type="submission" date="2020-10" db="EMBL/GenBank/DDBJ databases">
        <authorList>
            <person name="Gilroy R."/>
        </authorList>
    </citation>
    <scope>NUCLEOTIDE SEQUENCE</scope>
    <source>
        <strain evidence="3">9366</strain>
    </source>
</reference>
<protein>
    <recommendedName>
        <fullName evidence="2">Isoprenyl transferase</fullName>
        <ecNumber evidence="2">2.5.1.-</ecNumber>
    </recommendedName>
</protein>
<feature type="active site" evidence="2">
    <location>
        <position position="16"/>
    </location>
</feature>
<feature type="binding site" evidence="2">
    <location>
        <position position="196"/>
    </location>
    <ligand>
        <name>Mg(2+)</name>
        <dbReference type="ChEBI" id="CHEBI:18420"/>
    </ligand>
</feature>
<evidence type="ECO:0000313" key="4">
    <source>
        <dbReference type="Proteomes" id="UP000824145"/>
    </source>
</evidence>
<dbReference type="Proteomes" id="UP000824145">
    <property type="component" value="Unassembled WGS sequence"/>
</dbReference>
<evidence type="ECO:0000313" key="3">
    <source>
        <dbReference type="EMBL" id="HIU62178.1"/>
    </source>
</evidence>
<dbReference type="EC" id="2.5.1.-" evidence="2"/>
<feature type="binding site" evidence="2">
    <location>
        <position position="21"/>
    </location>
    <ligand>
        <name>substrate</name>
    </ligand>
</feature>
<dbReference type="HAMAP" id="MF_01139">
    <property type="entry name" value="ISPT"/>
    <property type="match status" value="1"/>
</dbReference>
<dbReference type="PROSITE" id="PS01066">
    <property type="entry name" value="UPP_SYNTHASE"/>
    <property type="match status" value="1"/>
</dbReference>
<keyword evidence="2" id="KW-0479">Metal-binding</keyword>
<evidence type="ECO:0000256" key="2">
    <source>
        <dbReference type="HAMAP-Rule" id="MF_01139"/>
    </source>
</evidence>
<evidence type="ECO:0000256" key="1">
    <source>
        <dbReference type="ARBA" id="ARBA00022679"/>
    </source>
</evidence>
<dbReference type="Gene3D" id="3.40.1180.10">
    <property type="entry name" value="Decaprenyl diphosphate synthase-like"/>
    <property type="match status" value="1"/>
</dbReference>
<reference evidence="3" key="2">
    <citation type="journal article" date="2021" name="PeerJ">
        <title>Extensive microbial diversity within the chicken gut microbiome revealed by metagenomics and culture.</title>
        <authorList>
            <person name="Gilroy R."/>
            <person name="Ravi A."/>
            <person name="Getino M."/>
            <person name="Pursley I."/>
            <person name="Horton D.L."/>
            <person name="Alikhan N.F."/>
            <person name="Baker D."/>
            <person name="Gharbi K."/>
            <person name="Hall N."/>
            <person name="Watson M."/>
            <person name="Adriaenssens E.M."/>
            <person name="Foster-Nyarko E."/>
            <person name="Jarju S."/>
            <person name="Secka A."/>
            <person name="Antonio M."/>
            <person name="Oren A."/>
            <person name="Chaudhuri R.R."/>
            <person name="La Ragione R."/>
            <person name="Hildebrand F."/>
            <person name="Pallen M.J."/>
        </authorList>
    </citation>
    <scope>NUCLEOTIDE SEQUENCE</scope>
    <source>
        <strain evidence="3">9366</strain>
    </source>
</reference>
<dbReference type="GO" id="GO:0005829">
    <property type="term" value="C:cytosol"/>
    <property type="evidence" value="ECO:0007669"/>
    <property type="project" value="TreeGrafter"/>
</dbReference>
<dbReference type="InterPro" id="IPR036424">
    <property type="entry name" value="UPP_synth-like_sf"/>
</dbReference>
<dbReference type="GO" id="GO:0016094">
    <property type="term" value="P:polyprenol biosynthetic process"/>
    <property type="evidence" value="ECO:0007669"/>
    <property type="project" value="TreeGrafter"/>
</dbReference>
<dbReference type="InterPro" id="IPR001441">
    <property type="entry name" value="UPP_synth-like"/>
</dbReference>
<organism evidence="3 4">
    <name type="scientific">Candidatus Caccalectryoclostridium excrementigallinarum</name>
    <dbReference type="NCBI Taxonomy" id="2840710"/>
    <lineage>
        <taxon>Bacteria</taxon>
        <taxon>Bacillati</taxon>
        <taxon>Bacillota</taxon>
        <taxon>Clostridia</taxon>
        <taxon>Christensenellales</taxon>
        <taxon>Christensenellaceae</taxon>
        <taxon>Christensenellaceae incertae sedis</taxon>
        <taxon>Candidatus Caccalectryoclostridium</taxon>
    </lineage>
</organism>
<comment type="function">
    <text evidence="2">Catalyzes the condensation of isopentenyl diphosphate (IPP) with allylic pyrophosphates generating different type of terpenoids.</text>
</comment>
<name>A0A9D1MLA7_9FIRM</name>
<dbReference type="CDD" id="cd00475">
    <property type="entry name" value="Cis_IPPS"/>
    <property type="match status" value="1"/>
</dbReference>
<feature type="binding site" evidence="2">
    <location>
        <position position="177"/>
    </location>
    <ligand>
        <name>substrate</name>
    </ligand>
</feature>
<proteinExistence type="inferred from homology"/>
<dbReference type="PANTHER" id="PTHR10291:SF0">
    <property type="entry name" value="DEHYDRODOLICHYL DIPHOSPHATE SYNTHASE 2"/>
    <property type="match status" value="1"/>
</dbReference>
<accession>A0A9D1MLA7</accession>
<dbReference type="GO" id="GO:0000287">
    <property type="term" value="F:magnesium ion binding"/>
    <property type="evidence" value="ECO:0007669"/>
    <property type="project" value="UniProtKB-UniRule"/>
</dbReference>
<feature type="binding site" evidence="2">
    <location>
        <position position="16"/>
    </location>
    <ligand>
        <name>Mg(2+)</name>
        <dbReference type="ChEBI" id="CHEBI:18420"/>
    </ligand>
</feature>